<dbReference type="Gene3D" id="2.60.120.10">
    <property type="entry name" value="Jelly Rolls"/>
    <property type="match status" value="1"/>
</dbReference>
<dbReference type="GO" id="GO:0019237">
    <property type="term" value="F:centromeric DNA binding"/>
    <property type="evidence" value="ECO:0007669"/>
    <property type="project" value="InterPro"/>
</dbReference>
<dbReference type="FunFam" id="2.60.120.10:FF:000033">
    <property type="entry name" value="Centromere protein C 1"/>
    <property type="match status" value="1"/>
</dbReference>
<dbReference type="InterPro" id="IPR014710">
    <property type="entry name" value="RmlC-like_jellyroll"/>
</dbReference>
<feature type="region of interest" description="Disordered" evidence="10">
    <location>
        <begin position="358"/>
        <end position="509"/>
    </location>
</feature>
<evidence type="ECO:0000259" key="11">
    <source>
        <dbReference type="Pfam" id="PF11699"/>
    </source>
</evidence>
<feature type="compositionally biased region" description="Polar residues" evidence="10">
    <location>
        <begin position="475"/>
        <end position="490"/>
    </location>
</feature>
<accession>A0A2I0LXR3</accession>
<comment type="subunit">
    <text evidence="6">Oligomer. Component of the CENPA-NAC complex, at least composed of CENPA, CENPC, CENPH, CENPM, CENPN, CENPT and CENPU. The CENPA-NAC complex interacts with the CENPA-CAD complex, composed of CENPI, CENPK, CENPL, CENPO, CENPP, CENPQ, CENPR and CENPS. Binds to DAXX. Interacts with DNMT3B. Interacts directly with CENPA. Identified in a centromere complex containing histones H2A, H2B and H4, and at least CENPA, CENPB, CENPC, CENPT, CENPN, HJURP, SUPT16H, SSRP1 and RSF1. Interacts with MEIKIN.</text>
</comment>
<name>A0A2I0LXR3_COLLI</name>
<evidence type="ECO:0000256" key="6">
    <source>
        <dbReference type="ARBA" id="ARBA00064952"/>
    </source>
</evidence>
<feature type="compositionally biased region" description="Basic residues" evidence="10">
    <location>
        <begin position="559"/>
        <end position="570"/>
    </location>
</feature>
<dbReference type="GO" id="GO:0005634">
    <property type="term" value="C:nucleus"/>
    <property type="evidence" value="ECO:0007669"/>
    <property type="project" value="UniProtKB-SubCell"/>
</dbReference>
<protein>
    <recommendedName>
        <fullName evidence="7">Centromere protein C</fullName>
    </recommendedName>
    <alternativeName>
        <fullName evidence="8">Centromere autoantigen C</fullName>
    </alternativeName>
    <alternativeName>
        <fullName evidence="9">Centromere protein C 1</fullName>
    </alternativeName>
</protein>
<proteinExistence type="inferred from homology"/>
<dbReference type="AlphaFoldDB" id="A0A2I0LXR3"/>
<dbReference type="SUPFAM" id="SSF51182">
    <property type="entry name" value="RmlC-like cupins"/>
    <property type="match status" value="1"/>
</dbReference>
<evidence type="ECO:0000256" key="7">
    <source>
        <dbReference type="ARBA" id="ARBA00068530"/>
    </source>
</evidence>
<reference evidence="12 13" key="1">
    <citation type="journal article" date="2013" name="Science">
        <title>Genomic diversity and evolution of the head crest in the rock pigeon.</title>
        <authorList>
            <person name="Shapiro M.D."/>
            <person name="Kronenberg Z."/>
            <person name="Li C."/>
            <person name="Domyan E.T."/>
            <person name="Pan H."/>
            <person name="Campbell M."/>
            <person name="Tan H."/>
            <person name="Huff C.D."/>
            <person name="Hu H."/>
            <person name="Vickrey A.I."/>
            <person name="Nielsen S.C."/>
            <person name="Stringham S.A."/>
            <person name="Hu H."/>
            <person name="Willerslev E."/>
            <person name="Gilbert M.T."/>
            <person name="Yandell M."/>
            <person name="Zhang G."/>
            <person name="Wang J."/>
        </authorList>
    </citation>
    <scope>NUCLEOTIDE SEQUENCE [LARGE SCALE GENOMIC DNA]</scope>
    <source>
        <tissue evidence="12">Blood</tissue>
    </source>
</reference>
<dbReference type="GO" id="GO:0051382">
    <property type="term" value="P:kinetochore assembly"/>
    <property type="evidence" value="ECO:0007669"/>
    <property type="project" value="InterPro"/>
</dbReference>
<feature type="region of interest" description="Disordered" evidence="10">
    <location>
        <begin position="531"/>
        <end position="593"/>
    </location>
</feature>
<dbReference type="Pfam" id="PF11699">
    <property type="entry name" value="CENP-C_C"/>
    <property type="match status" value="1"/>
</dbReference>
<dbReference type="EMBL" id="AKCR02000065">
    <property type="protein sequence ID" value="PKK22221.1"/>
    <property type="molecule type" value="Genomic_DNA"/>
</dbReference>
<dbReference type="GO" id="GO:0005721">
    <property type="term" value="C:pericentric heterochromatin"/>
    <property type="evidence" value="ECO:0007669"/>
    <property type="project" value="UniProtKB-ARBA"/>
</dbReference>
<feature type="compositionally biased region" description="Basic and acidic residues" evidence="10">
    <location>
        <begin position="382"/>
        <end position="391"/>
    </location>
</feature>
<feature type="region of interest" description="Disordered" evidence="10">
    <location>
        <begin position="642"/>
        <end position="768"/>
    </location>
</feature>
<dbReference type="STRING" id="8932.A0A2I0LXR3"/>
<keyword evidence="3" id="KW-0238">DNA-binding</keyword>
<comment type="subcellular location">
    <subcellularLocation>
        <location evidence="1">Nucleus</location>
    </subcellularLocation>
</comment>
<evidence type="ECO:0000256" key="2">
    <source>
        <dbReference type="ARBA" id="ARBA00010291"/>
    </source>
</evidence>
<dbReference type="GO" id="GO:0000776">
    <property type="term" value="C:kinetochore"/>
    <property type="evidence" value="ECO:0007669"/>
    <property type="project" value="InterPro"/>
</dbReference>
<dbReference type="PANTHER" id="PTHR16684">
    <property type="entry name" value="CENTROMERE PROTEIN C"/>
    <property type="match status" value="1"/>
</dbReference>
<evidence type="ECO:0000256" key="8">
    <source>
        <dbReference type="ARBA" id="ARBA00082151"/>
    </source>
</evidence>
<dbReference type="PANTHER" id="PTHR16684:SF11">
    <property type="entry name" value="CENTROMERE PROTEIN C"/>
    <property type="match status" value="1"/>
</dbReference>
<feature type="compositionally biased region" description="Polar residues" evidence="10">
    <location>
        <begin position="752"/>
        <end position="765"/>
    </location>
</feature>
<evidence type="ECO:0000256" key="5">
    <source>
        <dbReference type="ARBA" id="ARBA00053516"/>
    </source>
</evidence>
<comment type="similarity">
    <text evidence="2">Belongs to the CENP-C/MIF2 family.</text>
</comment>
<dbReference type="GO" id="GO:0051315">
    <property type="term" value="P:attachment of mitotic spindle microtubules to kinetochore"/>
    <property type="evidence" value="ECO:0007669"/>
    <property type="project" value="TreeGrafter"/>
</dbReference>
<feature type="domain" description="Mif2/CENP-C cupin" evidence="11">
    <location>
        <begin position="906"/>
        <end position="988"/>
    </location>
</feature>
<dbReference type="InParanoid" id="A0A2I0LXR3"/>
<feature type="compositionally biased region" description="Acidic residues" evidence="10">
    <location>
        <begin position="581"/>
        <end position="590"/>
    </location>
</feature>
<evidence type="ECO:0000256" key="9">
    <source>
        <dbReference type="ARBA" id="ARBA00083562"/>
    </source>
</evidence>
<evidence type="ECO:0000256" key="1">
    <source>
        <dbReference type="ARBA" id="ARBA00004123"/>
    </source>
</evidence>
<evidence type="ECO:0000256" key="4">
    <source>
        <dbReference type="ARBA" id="ARBA00023242"/>
    </source>
</evidence>
<evidence type="ECO:0000256" key="10">
    <source>
        <dbReference type="SAM" id="MobiDB-lite"/>
    </source>
</evidence>
<gene>
    <name evidence="12" type="primary">CENPC</name>
    <name evidence="12" type="ORF">A306_00011027</name>
</gene>
<evidence type="ECO:0000313" key="12">
    <source>
        <dbReference type="EMBL" id="PKK22221.1"/>
    </source>
</evidence>
<dbReference type="InterPro" id="IPR028386">
    <property type="entry name" value="CENP-C/Mif2/cnp3"/>
</dbReference>
<evidence type="ECO:0000256" key="3">
    <source>
        <dbReference type="ARBA" id="ARBA00023125"/>
    </source>
</evidence>
<dbReference type="InterPro" id="IPR025974">
    <property type="entry name" value="Mif2/CENP-C_cupin"/>
</dbReference>
<evidence type="ECO:0000313" key="13">
    <source>
        <dbReference type="Proteomes" id="UP000053872"/>
    </source>
</evidence>
<dbReference type="GO" id="GO:0051455">
    <property type="term" value="P:spindle attachment to meiosis I kinetochore"/>
    <property type="evidence" value="ECO:0007669"/>
    <property type="project" value="TreeGrafter"/>
</dbReference>
<feature type="compositionally biased region" description="Basic residues" evidence="10">
    <location>
        <begin position="535"/>
        <end position="546"/>
    </location>
</feature>
<feature type="compositionally biased region" description="Polar residues" evidence="10">
    <location>
        <begin position="453"/>
        <end position="462"/>
    </location>
</feature>
<dbReference type="Proteomes" id="UP000053872">
    <property type="component" value="Unassembled WGS sequence"/>
</dbReference>
<sequence>MVTFINRDIDKARRFNAFLTSVFDTKDGVWAPHSPGLENYGCEKDKLPINPELVWDLLVQLGPYKLMRSDGINPRILKELSDVIERFKAKPASRCGDCKCLAAFRNTSDYSTICHPATIAPPLPRAGQKSGFENGKGRGGSLPWRDNNVRNEINVRPGQDVMKFIEDCFKNADSDLTIGSPSPNVCLPSVVQDEKTTSTPSMSPNAGLSSSVKRACNSEESLPTVNSRDLEDDHAPVGSPILLEEVESSPVHMLHLDGQSTAAVKGCLEGENLEDLETARDEQVDLLQGTERTAMSSVQKEKSFALMALAALAPGTLGERYSASISQPLLAPVKDQAIEVESECEFLIVSDDASLTSSFSIPRKSTKSKKDGSATPVLKSQPSEKRTESKNSKNKKVQGEALSKQKIPVLDVRVHDSKGAPQSDPVSSNSEKKVFKSRRQSSAHMGKAKKNSLRQGSPNQKNDMFWEPEAKELVLSQSGLETETSGSDQCKPQVMPSEDLPVPAAGRQQEWTVSLKTYLKSSKCLQLTSKASQHLGHKKQNAHQKLSKVAERLAEGLREKHKKSVKKSSNKKPQLQRGESSDSEAGEEGLEVQPVQLPEVFTLPHLQNLQTSVVQKLDKSGNPKNAWDTWNSLGGAVNTAPVKALDIDSVQNSEKKQSSAKSGKMPKKIPHRTSEDVCSDPEDTSDTQKTMDSDSSSVQYVARKKQKPSATKIKSNKRKHNMPHGLQDSFSDEEAMGYESGPVLEPGDKSTSRSNSSEQDSTFSENSEEWNCQIKHLLSDTIRHKIVMPSNTPNVRRTKRIRMRPLEYWRGERVNYTMRPSGELVISGIVCPETEPPRKIKHRKRGLRKKRDETRSELPVNLDHTLADTSKPTLVVDPVTNMEVLLECVTTENSHSCFFEDESVEVYKNLNTSAFATGTLILKPFKEKGHQYVYMDTIAFHVIQGRIIVTLHKSSYYLTAGDDFYVPAGNEYNIRNLLNEESVLFFTQLKDRPKLSSMLMETSSL</sequence>
<comment type="caution">
    <text evidence="12">The sequence shown here is derived from an EMBL/GenBank/DDBJ whole genome shotgun (WGS) entry which is preliminary data.</text>
</comment>
<feature type="compositionally biased region" description="Basic and acidic residues" evidence="10">
    <location>
        <begin position="548"/>
        <end position="558"/>
    </location>
</feature>
<organism evidence="12 13">
    <name type="scientific">Columba livia</name>
    <name type="common">Rock dove</name>
    <dbReference type="NCBI Taxonomy" id="8932"/>
    <lineage>
        <taxon>Eukaryota</taxon>
        <taxon>Metazoa</taxon>
        <taxon>Chordata</taxon>
        <taxon>Craniata</taxon>
        <taxon>Vertebrata</taxon>
        <taxon>Euteleostomi</taxon>
        <taxon>Archelosauria</taxon>
        <taxon>Archosauria</taxon>
        <taxon>Dinosauria</taxon>
        <taxon>Saurischia</taxon>
        <taxon>Theropoda</taxon>
        <taxon>Coelurosauria</taxon>
        <taxon>Aves</taxon>
        <taxon>Neognathae</taxon>
        <taxon>Neoaves</taxon>
        <taxon>Columbimorphae</taxon>
        <taxon>Columbiformes</taxon>
        <taxon>Columbidae</taxon>
        <taxon>Columba</taxon>
    </lineage>
</organism>
<feature type="compositionally biased region" description="Basic residues" evidence="10">
    <location>
        <begin position="435"/>
        <end position="452"/>
    </location>
</feature>
<keyword evidence="13" id="KW-1185">Reference proteome</keyword>
<keyword evidence="4" id="KW-0539">Nucleus</keyword>
<feature type="compositionally biased region" description="Polar residues" evidence="10">
    <location>
        <begin position="687"/>
        <end position="699"/>
    </location>
</feature>
<comment type="function">
    <text evidence="5">Component of the CENPA-NAC (nucleosome-associated) complex, a complex that plays a central role in assembly of kinetochore proteins, mitotic progression and chromosome segregation. The CENPA-NAC complex recruits the CENPA-CAD (nucleosome distal) complex and may be involved in incorporation of newly synthesized CENPA into centromeres. CENPC recruits DNA methylation and DNMT3B to both centromeric and pericentromeric satellite repeats and regulates the histone code in these regions.</text>
</comment>
<dbReference type="CDD" id="cd06993">
    <property type="entry name" value="cupin_CENP-C_C"/>
    <property type="match status" value="1"/>
</dbReference>
<dbReference type="InterPro" id="IPR011051">
    <property type="entry name" value="RmlC_Cupin_sf"/>
</dbReference>